<evidence type="ECO:0000256" key="5">
    <source>
        <dbReference type="ARBA" id="ARBA00023251"/>
    </source>
</evidence>
<feature type="modified residue" description="N6-carboxylysine" evidence="6">
    <location>
        <position position="67"/>
    </location>
</feature>
<dbReference type="AlphaFoldDB" id="A0A7W6NVP7"/>
<dbReference type="Gene3D" id="3.40.710.10">
    <property type="entry name" value="DD-peptidase/beta-lactamase superfamily"/>
    <property type="match status" value="1"/>
</dbReference>
<dbReference type="EC" id="3.5.2.6" evidence="2 7"/>
<evidence type="ECO:0000256" key="4">
    <source>
        <dbReference type="ARBA" id="ARBA00022801"/>
    </source>
</evidence>
<dbReference type="RefSeq" id="WP_183996985.1">
    <property type="nucleotide sequence ID" value="NZ_JACIEH010000002.1"/>
</dbReference>
<dbReference type="GO" id="GO:0008658">
    <property type="term" value="F:penicillin binding"/>
    <property type="evidence" value="ECO:0007669"/>
    <property type="project" value="InterPro"/>
</dbReference>
<evidence type="ECO:0000256" key="3">
    <source>
        <dbReference type="ARBA" id="ARBA00022729"/>
    </source>
</evidence>
<gene>
    <name evidence="9" type="ORF">GGR46_001863</name>
</gene>
<evidence type="ECO:0000259" key="8">
    <source>
        <dbReference type="Pfam" id="PF00905"/>
    </source>
</evidence>
<protein>
    <recommendedName>
        <fullName evidence="2 7">Beta-lactamase</fullName>
        <ecNumber evidence="2 7">3.5.2.6</ecNumber>
    </recommendedName>
</protein>
<evidence type="ECO:0000256" key="2">
    <source>
        <dbReference type="ARBA" id="ARBA00012865"/>
    </source>
</evidence>
<keyword evidence="5 7" id="KW-0046">Antibiotic resistance</keyword>
<evidence type="ECO:0000313" key="9">
    <source>
        <dbReference type="EMBL" id="MBB4098299.1"/>
    </source>
</evidence>
<accession>A0A7W6NVP7</accession>
<dbReference type="NCBIfam" id="NF000270">
    <property type="entry name" value="bla_class_D_alt"/>
    <property type="match status" value="1"/>
</dbReference>
<dbReference type="InterPro" id="IPR006311">
    <property type="entry name" value="TAT_signal"/>
</dbReference>
<dbReference type="GO" id="GO:0017001">
    <property type="term" value="P:antibiotic catabolic process"/>
    <property type="evidence" value="ECO:0007669"/>
    <property type="project" value="InterPro"/>
</dbReference>
<dbReference type="SUPFAM" id="SSF56601">
    <property type="entry name" value="beta-lactamase/transpeptidase-like"/>
    <property type="match status" value="1"/>
</dbReference>
<keyword evidence="4 7" id="KW-0378">Hydrolase</keyword>
<dbReference type="InterPro" id="IPR001460">
    <property type="entry name" value="PCN-bd_Tpept"/>
</dbReference>
<organism evidence="9 10">
    <name type="scientific">Sphingomonas kyeonggiensis</name>
    <dbReference type="NCBI Taxonomy" id="1268553"/>
    <lineage>
        <taxon>Bacteria</taxon>
        <taxon>Pseudomonadati</taxon>
        <taxon>Pseudomonadota</taxon>
        <taxon>Alphaproteobacteria</taxon>
        <taxon>Sphingomonadales</taxon>
        <taxon>Sphingomonadaceae</taxon>
        <taxon>Sphingomonas</taxon>
    </lineage>
</organism>
<evidence type="ECO:0000256" key="7">
    <source>
        <dbReference type="RuleBase" id="RU361140"/>
    </source>
</evidence>
<evidence type="ECO:0000256" key="1">
    <source>
        <dbReference type="ARBA" id="ARBA00007898"/>
    </source>
</evidence>
<name>A0A7W6NVP7_9SPHN</name>
<reference evidence="9 10" key="1">
    <citation type="submission" date="2020-08" db="EMBL/GenBank/DDBJ databases">
        <title>Genomic Encyclopedia of Type Strains, Phase IV (KMG-IV): sequencing the most valuable type-strain genomes for metagenomic binning, comparative biology and taxonomic classification.</title>
        <authorList>
            <person name="Goeker M."/>
        </authorList>
    </citation>
    <scope>NUCLEOTIDE SEQUENCE [LARGE SCALE GENOMIC DNA]</scope>
    <source>
        <strain evidence="9 10">DSM 101806</strain>
    </source>
</reference>
<dbReference type="EMBL" id="JACIEH010000002">
    <property type="protein sequence ID" value="MBB4098299.1"/>
    <property type="molecule type" value="Genomic_DNA"/>
</dbReference>
<dbReference type="PROSITE" id="PS51318">
    <property type="entry name" value="TAT"/>
    <property type="match status" value="1"/>
</dbReference>
<dbReference type="GO" id="GO:0046677">
    <property type="term" value="P:response to antibiotic"/>
    <property type="evidence" value="ECO:0007669"/>
    <property type="project" value="UniProtKB-UniRule"/>
</dbReference>
<feature type="active site" description="Acyl-ester intermediate" evidence="6">
    <location>
        <position position="64"/>
    </location>
</feature>
<dbReference type="GO" id="GO:0008800">
    <property type="term" value="F:beta-lactamase activity"/>
    <property type="evidence" value="ECO:0007669"/>
    <property type="project" value="UniProtKB-UniRule"/>
</dbReference>
<sequence>MKLDRRTFAACLAIGAGAVVAGIPAAEAALAVPRRLRATVLVDAASGKALHRSGPCASRFTPCSTFKVPLALIGFDSGILTDAHHPAWDYDPARHVAHREAERKRVDPTSWEADSVVWYSQELTRKLGMQRFQAYVDRFGYGNRDLRGNPGKGDGLTRAWLGSSLAISPDEQVAFLRRMLAHRLVSARAHAQAEAVIPVFAGRGGWTVHGKTGSGGLPDGSLLGWFVGWADKGGRRIVFARFGAGEGMSDSGGRQMREALLAEFDGLAGR</sequence>
<dbReference type="PROSITE" id="PS00337">
    <property type="entry name" value="BETA_LACTAMASE_D"/>
    <property type="match status" value="1"/>
</dbReference>
<evidence type="ECO:0000256" key="6">
    <source>
        <dbReference type="PIRSR" id="PIRSR602137-50"/>
    </source>
</evidence>
<comment type="similarity">
    <text evidence="1 7">Belongs to the class-D beta-lactamase family.</text>
</comment>
<comment type="catalytic activity">
    <reaction evidence="7">
        <text>a beta-lactam + H2O = a substituted beta-amino acid</text>
        <dbReference type="Rhea" id="RHEA:20401"/>
        <dbReference type="ChEBI" id="CHEBI:15377"/>
        <dbReference type="ChEBI" id="CHEBI:35627"/>
        <dbReference type="ChEBI" id="CHEBI:140347"/>
        <dbReference type="EC" id="3.5.2.6"/>
    </reaction>
</comment>
<dbReference type="Proteomes" id="UP000557392">
    <property type="component" value="Unassembled WGS sequence"/>
</dbReference>
<dbReference type="InterPro" id="IPR002137">
    <property type="entry name" value="Beta-lactam_class-D_AS"/>
</dbReference>
<evidence type="ECO:0000313" key="10">
    <source>
        <dbReference type="Proteomes" id="UP000557392"/>
    </source>
</evidence>
<feature type="domain" description="Penicillin-binding protein transpeptidase" evidence="8">
    <location>
        <begin position="39"/>
        <end position="247"/>
    </location>
</feature>
<comment type="caution">
    <text evidence="9">The sequence shown here is derived from an EMBL/GenBank/DDBJ whole genome shotgun (WGS) entry which is preliminary data.</text>
</comment>
<proteinExistence type="inferred from homology"/>
<keyword evidence="3" id="KW-0732">Signal</keyword>
<dbReference type="Pfam" id="PF00905">
    <property type="entry name" value="Transpeptidase"/>
    <property type="match status" value="1"/>
</dbReference>
<keyword evidence="10" id="KW-1185">Reference proteome</keyword>
<dbReference type="InterPro" id="IPR012338">
    <property type="entry name" value="Beta-lactam/transpept-like"/>
</dbReference>